<evidence type="ECO:0000259" key="1">
    <source>
        <dbReference type="SMART" id="SM00421"/>
    </source>
</evidence>
<dbReference type="GO" id="GO:0003677">
    <property type="term" value="F:DNA binding"/>
    <property type="evidence" value="ECO:0007669"/>
    <property type="project" value="InterPro"/>
</dbReference>
<keyword evidence="3" id="KW-1185">Reference proteome</keyword>
<dbReference type="OrthoDB" id="9780153at2"/>
<feature type="domain" description="HTH luxR-type" evidence="1">
    <location>
        <begin position="27"/>
        <end position="80"/>
    </location>
</feature>
<evidence type="ECO:0000313" key="3">
    <source>
        <dbReference type="Proteomes" id="UP000316714"/>
    </source>
</evidence>
<dbReference type="InterPro" id="IPR016032">
    <property type="entry name" value="Sig_transdc_resp-reg_C-effctor"/>
</dbReference>
<dbReference type="Gene3D" id="1.10.10.10">
    <property type="entry name" value="Winged helix-like DNA-binding domain superfamily/Winged helix DNA-binding domain"/>
    <property type="match status" value="1"/>
</dbReference>
<evidence type="ECO:0000313" key="2">
    <source>
        <dbReference type="EMBL" id="TWT31149.1"/>
    </source>
</evidence>
<organism evidence="2 3">
    <name type="scientific">Posidoniimonas corsicana</name>
    <dbReference type="NCBI Taxonomy" id="1938618"/>
    <lineage>
        <taxon>Bacteria</taxon>
        <taxon>Pseudomonadati</taxon>
        <taxon>Planctomycetota</taxon>
        <taxon>Planctomycetia</taxon>
        <taxon>Pirellulales</taxon>
        <taxon>Lacipirellulaceae</taxon>
        <taxon>Posidoniimonas</taxon>
    </lineage>
</organism>
<name>A0A5C5UZ73_9BACT</name>
<gene>
    <name evidence="2" type="ORF">KOR34_45250</name>
</gene>
<reference evidence="2 3" key="1">
    <citation type="submission" date="2019-02" db="EMBL/GenBank/DDBJ databases">
        <title>Deep-cultivation of Planctomycetes and their phenomic and genomic characterization uncovers novel biology.</title>
        <authorList>
            <person name="Wiegand S."/>
            <person name="Jogler M."/>
            <person name="Boedeker C."/>
            <person name="Pinto D."/>
            <person name="Vollmers J."/>
            <person name="Rivas-Marin E."/>
            <person name="Kohn T."/>
            <person name="Peeters S.H."/>
            <person name="Heuer A."/>
            <person name="Rast P."/>
            <person name="Oberbeckmann S."/>
            <person name="Bunk B."/>
            <person name="Jeske O."/>
            <person name="Meyerdierks A."/>
            <person name="Storesund J.E."/>
            <person name="Kallscheuer N."/>
            <person name="Luecker S."/>
            <person name="Lage O.M."/>
            <person name="Pohl T."/>
            <person name="Merkel B.J."/>
            <person name="Hornburger P."/>
            <person name="Mueller R.-W."/>
            <person name="Bruemmer F."/>
            <person name="Labrenz M."/>
            <person name="Spormann A.M."/>
            <person name="Op Den Camp H."/>
            <person name="Overmann J."/>
            <person name="Amann R."/>
            <person name="Jetten M.S.M."/>
            <person name="Mascher T."/>
            <person name="Medema M.H."/>
            <person name="Devos D.P."/>
            <person name="Kaster A.-K."/>
            <person name="Ovreas L."/>
            <person name="Rohde M."/>
            <person name="Galperin M.Y."/>
            <person name="Jogler C."/>
        </authorList>
    </citation>
    <scope>NUCLEOTIDE SEQUENCE [LARGE SCALE GENOMIC DNA]</scope>
    <source>
        <strain evidence="2 3">KOR34</strain>
    </source>
</reference>
<dbReference type="InterPro" id="IPR000792">
    <property type="entry name" value="Tscrpt_reg_LuxR_C"/>
</dbReference>
<dbReference type="RefSeq" id="WP_146568336.1">
    <property type="nucleotide sequence ID" value="NZ_SIHJ01000004.1"/>
</dbReference>
<dbReference type="EMBL" id="SIHJ01000004">
    <property type="protein sequence ID" value="TWT31149.1"/>
    <property type="molecule type" value="Genomic_DNA"/>
</dbReference>
<dbReference type="Pfam" id="PF00196">
    <property type="entry name" value="GerE"/>
    <property type="match status" value="1"/>
</dbReference>
<dbReference type="SUPFAM" id="SSF46894">
    <property type="entry name" value="C-terminal effector domain of the bipartite response regulators"/>
    <property type="match status" value="1"/>
</dbReference>
<accession>A0A5C5UZ73</accession>
<comment type="caution">
    <text evidence="2">The sequence shown here is derived from an EMBL/GenBank/DDBJ whole genome shotgun (WGS) entry which is preliminary data.</text>
</comment>
<sequence length="84" mass="9172">MVAGPLWQGASGKGGLALDPIHRCNGESHLRRLLQLLADGASNKKAAKELGVSLRTLELRRQKVMLKLHAKSAFQLGFLFGKHE</sequence>
<proteinExistence type="predicted"/>
<dbReference type="InterPro" id="IPR036388">
    <property type="entry name" value="WH-like_DNA-bd_sf"/>
</dbReference>
<dbReference type="Proteomes" id="UP000316714">
    <property type="component" value="Unassembled WGS sequence"/>
</dbReference>
<dbReference type="AlphaFoldDB" id="A0A5C5UZ73"/>
<protein>
    <submittedName>
        <fullName evidence="2">Response regulator FixJ</fullName>
    </submittedName>
</protein>
<dbReference type="SMART" id="SM00421">
    <property type="entry name" value="HTH_LUXR"/>
    <property type="match status" value="1"/>
</dbReference>
<dbReference type="GO" id="GO:0006355">
    <property type="term" value="P:regulation of DNA-templated transcription"/>
    <property type="evidence" value="ECO:0007669"/>
    <property type="project" value="InterPro"/>
</dbReference>